<sequence>MARGKHKKYALIWCLESTQHLVIPLSSILVKNRIVDSTFNFHKKEVKLIKIGDQSAVESSTQEKFDALISNSNKRKMDEQIELQSSIFQTTKNHCSTNLNASNNIPCDPISTIYSRGYTMYDNKPLLSAVQYIPPPSLLPFEIHPNTNSSTDHFTMMDISYSSLNKNNTTPINREISASISQCTSATANQHQFVNSILPESEINNNESEVNSNESSNDFSSDESSTEQNPGFAFEVVSMMSKGKITKRHVAIQKQIYKAMKRQLKHQQSMTRDKDEIYEVPKYHFDVSDEK</sequence>
<accession>A0AA39FL46</accession>
<feature type="non-terminal residue" evidence="2">
    <location>
        <position position="291"/>
    </location>
</feature>
<organism evidence="2 3">
    <name type="scientific">Microctonus hyperodae</name>
    <name type="common">Parasitoid wasp</name>
    <dbReference type="NCBI Taxonomy" id="165561"/>
    <lineage>
        <taxon>Eukaryota</taxon>
        <taxon>Metazoa</taxon>
        <taxon>Ecdysozoa</taxon>
        <taxon>Arthropoda</taxon>
        <taxon>Hexapoda</taxon>
        <taxon>Insecta</taxon>
        <taxon>Pterygota</taxon>
        <taxon>Neoptera</taxon>
        <taxon>Endopterygota</taxon>
        <taxon>Hymenoptera</taxon>
        <taxon>Apocrita</taxon>
        <taxon>Ichneumonoidea</taxon>
        <taxon>Braconidae</taxon>
        <taxon>Euphorinae</taxon>
        <taxon>Microctonus</taxon>
    </lineage>
</organism>
<comment type="caution">
    <text evidence="2">The sequence shown here is derived from an EMBL/GenBank/DDBJ whole genome shotgun (WGS) entry which is preliminary data.</text>
</comment>
<evidence type="ECO:0000313" key="2">
    <source>
        <dbReference type="EMBL" id="KAK0171441.1"/>
    </source>
</evidence>
<reference evidence="2" key="1">
    <citation type="journal article" date="2023" name="bioRxiv">
        <title>Scaffold-level genome assemblies of two parasitoid biocontrol wasps reveal the parthenogenesis mechanism and an associated novel virus.</title>
        <authorList>
            <person name="Inwood S."/>
            <person name="Skelly J."/>
            <person name="Guhlin J."/>
            <person name="Harrop T."/>
            <person name="Goldson S."/>
            <person name="Dearden P."/>
        </authorList>
    </citation>
    <scope>NUCLEOTIDE SEQUENCE</scope>
    <source>
        <strain evidence="2">Lincoln</strain>
        <tissue evidence="2">Whole body</tissue>
    </source>
</reference>
<dbReference type="EMBL" id="JAQQBR010000328">
    <property type="protein sequence ID" value="KAK0171441.1"/>
    <property type="molecule type" value="Genomic_DNA"/>
</dbReference>
<gene>
    <name evidence="2" type="ORF">PV327_011304</name>
</gene>
<feature type="region of interest" description="Disordered" evidence="1">
    <location>
        <begin position="206"/>
        <end position="228"/>
    </location>
</feature>
<dbReference type="Proteomes" id="UP001168972">
    <property type="component" value="Unassembled WGS sequence"/>
</dbReference>
<feature type="compositionally biased region" description="Low complexity" evidence="1">
    <location>
        <begin position="206"/>
        <end position="219"/>
    </location>
</feature>
<name>A0AA39FL46_MICHY</name>
<proteinExistence type="predicted"/>
<reference evidence="2" key="2">
    <citation type="submission" date="2023-03" db="EMBL/GenBank/DDBJ databases">
        <authorList>
            <person name="Inwood S.N."/>
            <person name="Skelly J.G."/>
            <person name="Guhlin J."/>
            <person name="Harrop T.W.R."/>
            <person name="Goldson S.G."/>
            <person name="Dearden P.K."/>
        </authorList>
    </citation>
    <scope>NUCLEOTIDE SEQUENCE</scope>
    <source>
        <strain evidence="2">Lincoln</strain>
        <tissue evidence="2">Whole body</tissue>
    </source>
</reference>
<evidence type="ECO:0000256" key="1">
    <source>
        <dbReference type="SAM" id="MobiDB-lite"/>
    </source>
</evidence>
<evidence type="ECO:0000313" key="3">
    <source>
        <dbReference type="Proteomes" id="UP001168972"/>
    </source>
</evidence>
<dbReference type="AlphaFoldDB" id="A0AA39FL46"/>
<keyword evidence="3" id="KW-1185">Reference proteome</keyword>
<protein>
    <submittedName>
        <fullName evidence="2">Uncharacterized protein</fullName>
    </submittedName>
</protein>